<reference evidence="3 4" key="1">
    <citation type="submission" date="2019-05" db="EMBL/GenBank/DDBJ databases">
        <title>Mycolicibacterium sphagni ENV482 genome assembly.</title>
        <authorList>
            <person name="Chen W."/>
            <person name="Faulkner N.W."/>
            <person name="Hyman M.R."/>
        </authorList>
    </citation>
    <scope>NUCLEOTIDE SEQUENCE [LARGE SCALE GENOMIC DNA]</scope>
    <source>
        <strain evidence="3 4">ENV482</strain>
    </source>
</reference>
<name>A0ABX2JMJ2_9MYCO</name>
<proteinExistence type="predicted"/>
<accession>A0ABX2JMJ2</accession>
<organism evidence="3 4">
    <name type="scientific">Mycolicibacterium sphagni</name>
    <dbReference type="NCBI Taxonomy" id="1786"/>
    <lineage>
        <taxon>Bacteria</taxon>
        <taxon>Bacillati</taxon>
        <taxon>Actinomycetota</taxon>
        <taxon>Actinomycetes</taxon>
        <taxon>Mycobacteriales</taxon>
        <taxon>Mycobacteriaceae</taxon>
        <taxon>Mycolicibacterium</taxon>
    </lineage>
</organism>
<evidence type="ECO:0000313" key="3">
    <source>
        <dbReference type="EMBL" id="NTY58027.1"/>
    </source>
</evidence>
<keyword evidence="4" id="KW-1185">Reference proteome</keyword>
<dbReference type="Proteomes" id="UP000708347">
    <property type="component" value="Unassembled WGS sequence"/>
</dbReference>
<dbReference type="InterPro" id="IPR007969">
    <property type="entry name" value="DUF732"/>
</dbReference>
<gene>
    <name evidence="3" type="ORF">FEG63_00490</name>
</gene>
<feature type="domain" description="DUF732" evidence="2">
    <location>
        <begin position="34"/>
        <end position="106"/>
    </location>
</feature>
<evidence type="ECO:0000313" key="4">
    <source>
        <dbReference type="Proteomes" id="UP000708347"/>
    </source>
</evidence>
<comment type="caution">
    <text evidence="3">The sequence shown here is derived from an EMBL/GenBank/DDBJ whole genome shotgun (WGS) entry which is preliminary data.</text>
</comment>
<evidence type="ECO:0000259" key="2">
    <source>
        <dbReference type="Pfam" id="PF05305"/>
    </source>
</evidence>
<sequence length="120" mass="12948">MTTSRRRPVIRIITAAAVVPLMIAAPAAAHADPDTDFANQLHTVGVYGPRDYNAWIAKIACERLDRGVDHNASDSARFVSRQLPKNATTAQAWQFLGLAYPVYCPDKQVLLQQAAGTSGG</sequence>
<dbReference type="Pfam" id="PF05305">
    <property type="entry name" value="DUF732"/>
    <property type="match status" value="1"/>
</dbReference>
<feature type="signal peptide" evidence="1">
    <location>
        <begin position="1"/>
        <end position="31"/>
    </location>
</feature>
<feature type="chain" id="PRO_5047465776" evidence="1">
    <location>
        <begin position="32"/>
        <end position="120"/>
    </location>
</feature>
<evidence type="ECO:0000256" key="1">
    <source>
        <dbReference type="SAM" id="SignalP"/>
    </source>
</evidence>
<dbReference type="EMBL" id="VBSB01000001">
    <property type="protein sequence ID" value="NTY58027.1"/>
    <property type="molecule type" value="Genomic_DNA"/>
</dbReference>
<protein>
    <submittedName>
        <fullName evidence="3">DUF732 domain-containing protein</fullName>
    </submittedName>
</protein>
<keyword evidence="1" id="KW-0732">Signal</keyword>
<dbReference type="RefSeq" id="WP_174396041.1">
    <property type="nucleotide sequence ID" value="NZ_VBSB01000001.1"/>
</dbReference>